<dbReference type="SUPFAM" id="SSF50249">
    <property type="entry name" value="Nucleic acid-binding proteins"/>
    <property type="match status" value="1"/>
</dbReference>
<evidence type="ECO:0000259" key="4">
    <source>
        <dbReference type="Pfam" id="PF10447"/>
    </source>
</evidence>
<dbReference type="GO" id="GO:0005737">
    <property type="term" value="C:cytoplasm"/>
    <property type="evidence" value="ECO:0007669"/>
    <property type="project" value="TreeGrafter"/>
</dbReference>
<proteinExistence type="predicted"/>
<dbReference type="Pfam" id="PF14382">
    <property type="entry name" value="ECR1_N"/>
    <property type="match status" value="1"/>
</dbReference>
<dbReference type="InterPro" id="IPR012340">
    <property type="entry name" value="NA-bd_OB-fold"/>
</dbReference>
<dbReference type="GO" id="GO:0006396">
    <property type="term" value="P:RNA processing"/>
    <property type="evidence" value="ECO:0007669"/>
    <property type="project" value="InterPro"/>
</dbReference>
<dbReference type="EMBL" id="BTSX01000006">
    <property type="protein sequence ID" value="GMT05092.1"/>
    <property type="molecule type" value="Genomic_DNA"/>
</dbReference>
<evidence type="ECO:0000313" key="6">
    <source>
        <dbReference type="EMBL" id="GMT05092.1"/>
    </source>
</evidence>
<protein>
    <recommendedName>
        <fullName evidence="8">Exosome complex component CSL4 C-terminal domain-containing protein</fullName>
    </recommendedName>
</protein>
<dbReference type="PANTHER" id="PTHR12686:SF8">
    <property type="entry name" value="EXOSOME COMPLEX COMPONENT CSL4"/>
    <property type="match status" value="1"/>
</dbReference>
<feature type="domain" description="Exosome complex component CSL4 C-terminal" evidence="4">
    <location>
        <begin position="107"/>
        <end position="145"/>
    </location>
</feature>
<accession>A0AAV5UDX7</accession>
<dbReference type="PANTHER" id="PTHR12686">
    <property type="entry name" value="3'-5' EXORIBONUCLEASE CSL4-RELATED"/>
    <property type="match status" value="1"/>
</dbReference>
<dbReference type="Proteomes" id="UP001432027">
    <property type="component" value="Unassembled WGS sequence"/>
</dbReference>
<evidence type="ECO:0000256" key="1">
    <source>
        <dbReference type="ARBA" id="ARBA00004604"/>
    </source>
</evidence>
<dbReference type="Gene3D" id="2.40.50.100">
    <property type="match status" value="1"/>
</dbReference>
<dbReference type="Gene3D" id="2.40.50.140">
    <property type="entry name" value="Nucleic acid-binding proteins"/>
    <property type="match status" value="1"/>
</dbReference>
<dbReference type="GO" id="GO:0005730">
    <property type="term" value="C:nucleolus"/>
    <property type="evidence" value="ECO:0007669"/>
    <property type="project" value="UniProtKB-SubCell"/>
</dbReference>
<evidence type="ECO:0000313" key="7">
    <source>
        <dbReference type="Proteomes" id="UP001432027"/>
    </source>
</evidence>
<reference evidence="6" key="1">
    <citation type="submission" date="2023-10" db="EMBL/GenBank/DDBJ databases">
        <title>Genome assembly of Pristionchus species.</title>
        <authorList>
            <person name="Yoshida K."/>
            <person name="Sommer R.J."/>
        </authorList>
    </citation>
    <scope>NUCLEOTIDE SEQUENCE</scope>
    <source>
        <strain evidence="6">RS0144</strain>
    </source>
</reference>
<dbReference type="InterPro" id="IPR039771">
    <property type="entry name" value="Csl4"/>
</dbReference>
<gene>
    <name evidence="6" type="ORF">PENTCL1PPCAC_27266</name>
</gene>
<dbReference type="InterPro" id="IPR019495">
    <property type="entry name" value="EXOSC1_C"/>
</dbReference>
<evidence type="ECO:0000256" key="2">
    <source>
        <dbReference type="ARBA" id="ARBA00022490"/>
    </source>
</evidence>
<evidence type="ECO:0000259" key="5">
    <source>
        <dbReference type="Pfam" id="PF14382"/>
    </source>
</evidence>
<dbReference type="FunFam" id="2.40.50.140:FF:000198">
    <property type="entry name" value="Exosome complex component CSL4"/>
    <property type="match status" value="1"/>
</dbReference>
<feature type="domain" description="Exosome complex component N-terminal" evidence="5">
    <location>
        <begin position="10"/>
        <end position="47"/>
    </location>
</feature>
<dbReference type="InterPro" id="IPR025721">
    <property type="entry name" value="Exosome_cplx_N_dom"/>
</dbReference>
<dbReference type="AlphaFoldDB" id="A0AAV5UDX7"/>
<dbReference type="GO" id="GO:0003723">
    <property type="term" value="F:RNA binding"/>
    <property type="evidence" value="ECO:0007669"/>
    <property type="project" value="InterPro"/>
</dbReference>
<sequence length="207" mass="22650">MTSNSVSSKIVIPGDVLFPSNENRRPGKGTYELHGSIYSSLAGFVFVKEEKQRDRTIEVVEVRRNEIGHDHVVPYIGGVVTARVSSIGQRFAKCTLVCVENTPLPGGAEFGAMLRREDIRATDKDKIDLARCVSPGDVILARVISFGDNQTSFLLSTAEDELGVVSAISESGERMMPVDWENMQGIKSGLKEARKVARVPKMNQLIG</sequence>
<keyword evidence="7" id="KW-1185">Reference proteome</keyword>
<keyword evidence="2" id="KW-0963">Cytoplasm</keyword>
<dbReference type="GO" id="GO:0000176">
    <property type="term" value="C:nuclear exosome (RNase complex)"/>
    <property type="evidence" value="ECO:0007669"/>
    <property type="project" value="TreeGrafter"/>
</dbReference>
<comment type="caution">
    <text evidence="6">The sequence shown here is derived from an EMBL/GenBank/DDBJ whole genome shotgun (WGS) entry which is preliminary data.</text>
</comment>
<name>A0AAV5UDX7_9BILA</name>
<comment type="subcellular location">
    <subcellularLocation>
        <location evidence="1">Nucleus</location>
        <location evidence="1">Nucleolus</location>
    </subcellularLocation>
</comment>
<dbReference type="SUPFAM" id="SSF110324">
    <property type="entry name" value="Ribosomal L27 protein-like"/>
    <property type="match status" value="1"/>
</dbReference>
<dbReference type="Pfam" id="PF10447">
    <property type="entry name" value="EXOSC1"/>
    <property type="match status" value="1"/>
</dbReference>
<evidence type="ECO:0008006" key="8">
    <source>
        <dbReference type="Google" id="ProtNLM"/>
    </source>
</evidence>
<keyword evidence="3" id="KW-0271">Exosome</keyword>
<evidence type="ECO:0000256" key="3">
    <source>
        <dbReference type="ARBA" id="ARBA00022835"/>
    </source>
</evidence>
<organism evidence="6 7">
    <name type="scientific">Pristionchus entomophagus</name>
    <dbReference type="NCBI Taxonomy" id="358040"/>
    <lineage>
        <taxon>Eukaryota</taxon>
        <taxon>Metazoa</taxon>
        <taxon>Ecdysozoa</taxon>
        <taxon>Nematoda</taxon>
        <taxon>Chromadorea</taxon>
        <taxon>Rhabditida</taxon>
        <taxon>Rhabditina</taxon>
        <taxon>Diplogasteromorpha</taxon>
        <taxon>Diplogasteroidea</taxon>
        <taxon>Neodiplogasteridae</taxon>
        <taxon>Pristionchus</taxon>
    </lineage>
</organism>